<dbReference type="EMBL" id="JADCNM010000002">
    <property type="protein sequence ID" value="KAG0493530.1"/>
    <property type="molecule type" value="Genomic_DNA"/>
</dbReference>
<dbReference type="Proteomes" id="UP000639772">
    <property type="component" value="Unassembled WGS sequence"/>
</dbReference>
<proteinExistence type="predicted"/>
<keyword evidence="1" id="KW-0175">Coiled coil</keyword>
<dbReference type="AlphaFoldDB" id="A0A835RSD6"/>
<comment type="caution">
    <text evidence="2">The sequence shown here is derived from an EMBL/GenBank/DDBJ whole genome shotgun (WGS) entry which is preliminary data.</text>
</comment>
<organism evidence="2 3">
    <name type="scientific">Vanilla planifolia</name>
    <name type="common">Vanilla</name>
    <dbReference type="NCBI Taxonomy" id="51239"/>
    <lineage>
        <taxon>Eukaryota</taxon>
        <taxon>Viridiplantae</taxon>
        <taxon>Streptophyta</taxon>
        <taxon>Embryophyta</taxon>
        <taxon>Tracheophyta</taxon>
        <taxon>Spermatophyta</taxon>
        <taxon>Magnoliopsida</taxon>
        <taxon>Liliopsida</taxon>
        <taxon>Asparagales</taxon>
        <taxon>Orchidaceae</taxon>
        <taxon>Vanilloideae</taxon>
        <taxon>Vanilleae</taxon>
        <taxon>Vanilla</taxon>
    </lineage>
</organism>
<accession>A0A835RSD6</accession>
<sequence>MKAVRSVGYRVGDGIEGDEVEDCELEDSDIRKWWTRGQGTLMRAQGRWVLGLLRSVAIRLLCKAWMASDKVFETLQDVLDPKTFKIFGSARGELNAQQKLYINIRSQKREIKEERSDIVAGQEERSVVQCISRDDKAVIGCGFHDHHCRPLVIVGKTLMLSRIFIEVETYEGSKLGMLQEILEVWVCLSIDEFCHLGGYGLKLVSSPEEIL</sequence>
<protein>
    <submittedName>
        <fullName evidence="2">Uncharacterized protein</fullName>
    </submittedName>
</protein>
<gene>
    <name evidence="2" type="ORF">HPP92_004524</name>
</gene>
<evidence type="ECO:0000313" key="3">
    <source>
        <dbReference type="Proteomes" id="UP000639772"/>
    </source>
</evidence>
<name>A0A835RSD6_VANPL</name>
<evidence type="ECO:0000313" key="2">
    <source>
        <dbReference type="EMBL" id="KAG0493530.1"/>
    </source>
</evidence>
<reference evidence="2 3" key="1">
    <citation type="journal article" date="2020" name="Nat. Food">
        <title>A phased Vanilla planifolia genome enables genetic improvement of flavour and production.</title>
        <authorList>
            <person name="Hasing T."/>
            <person name="Tang H."/>
            <person name="Brym M."/>
            <person name="Khazi F."/>
            <person name="Huang T."/>
            <person name="Chambers A.H."/>
        </authorList>
    </citation>
    <scope>NUCLEOTIDE SEQUENCE [LARGE SCALE GENOMIC DNA]</scope>
    <source>
        <tissue evidence="2">Leaf</tissue>
    </source>
</reference>
<evidence type="ECO:0000256" key="1">
    <source>
        <dbReference type="SAM" id="Coils"/>
    </source>
</evidence>
<feature type="coiled-coil region" evidence="1">
    <location>
        <begin position="94"/>
        <end position="124"/>
    </location>
</feature>